<feature type="signal peptide" evidence="1">
    <location>
        <begin position="1"/>
        <end position="20"/>
    </location>
</feature>
<dbReference type="AlphaFoldDB" id="A0A368KQS8"/>
<comment type="caution">
    <text evidence="2">The sequence shown here is derived from an EMBL/GenBank/DDBJ whole genome shotgun (WGS) entry which is preliminary data.</text>
</comment>
<evidence type="ECO:0000256" key="1">
    <source>
        <dbReference type="SAM" id="SignalP"/>
    </source>
</evidence>
<keyword evidence="2" id="KW-0645">Protease</keyword>
<dbReference type="GO" id="GO:0004180">
    <property type="term" value="F:carboxypeptidase activity"/>
    <property type="evidence" value="ECO:0007669"/>
    <property type="project" value="UniProtKB-KW"/>
</dbReference>
<organism evidence="2 3">
    <name type="scientific">Bremerella cremea</name>
    <dbReference type="NCBI Taxonomy" id="1031537"/>
    <lineage>
        <taxon>Bacteria</taxon>
        <taxon>Pseudomonadati</taxon>
        <taxon>Planctomycetota</taxon>
        <taxon>Planctomycetia</taxon>
        <taxon>Pirellulales</taxon>
        <taxon>Pirellulaceae</taxon>
        <taxon>Bremerella</taxon>
    </lineage>
</organism>
<name>A0A368KQS8_9BACT</name>
<dbReference type="Proteomes" id="UP000253562">
    <property type="component" value="Unassembled WGS sequence"/>
</dbReference>
<dbReference type="EMBL" id="QPEX01000034">
    <property type="protein sequence ID" value="RCS44639.1"/>
    <property type="molecule type" value="Genomic_DNA"/>
</dbReference>
<evidence type="ECO:0000313" key="2">
    <source>
        <dbReference type="EMBL" id="RCS44639.1"/>
    </source>
</evidence>
<keyword evidence="2" id="KW-0121">Carboxypeptidase</keyword>
<dbReference type="OrthoDB" id="285058at2"/>
<evidence type="ECO:0000313" key="3">
    <source>
        <dbReference type="Proteomes" id="UP000253562"/>
    </source>
</evidence>
<accession>A0A368KQS8</accession>
<protein>
    <submittedName>
        <fullName evidence="2">Carboxypeptidase regulatory-like domain-containing protein</fullName>
    </submittedName>
</protein>
<dbReference type="RefSeq" id="WP_114370174.1">
    <property type="nucleotide sequence ID" value="NZ_QPEX01000034.1"/>
</dbReference>
<proteinExistence type="predicted"/>
<sequence length="149" mass="15954">MRSPMQLLFLCLTVSLCSLGCSTNEHEYFAKSTVPVTGKVTVDGVAPGSPIVIKCHPEGGLDTEHPSVTQALTTPEGTFNLSTYEEGDGIPAGKYQVTFFWGKFNPISGSYGGPDKLKNRYAKPDKTPITLEVTGNEPIDMGVIALTTK</sequence>
<gene>
    <name evidence="2" type="ORF">DTL42_17100</name>
</gene>
<feature type="chain" id="PRO_5017066551" evidence="1">
    <location>
        <begin position="21"/>
        <end position="149"/>
    </location>
</feature>
<keyword evidence="2" id="KW-0378">Hydrolase</keyword>
<keyword evidence="1" id="KW-0732">Signal</keyword>
<reference evidence="2 3" key="1">
    <citation type="submission" date="2018-07" db="EMBL/GenBank/DDBJ databases">
        <title>Comparative genomes isolates from brazilian mangrove.</title>
        <authorList>
            <person name="De Araujo J.E."/>
            <person name="Taketani R.G."/>
            <person name="Silva M.C.P."/>
            <person name="Lourenco M.V."/>
            <person name="Oliveira V.M."/>
            <person name="Andreote F.D."/>
        </authorList>
    </citation>
    <scope>NUCLEOTIDE SEQUENCE [LARGE SCALE GENOMIC DNA]</scope>
    <source>
        <strain evidence="2 3">HEX PRIS-MGV</strain>
    </source>
</reference>